<protein>
    <submittedName>
        <fullName evidence="2">Uncharacterized protein</fullName>
    </submittedName>
</protein>
<dbReference type="AlphaFoldDB" id="A0A2R6WLZ5"/>
<evidence type="ECO:0000313" key="2">
    <source>
        <dbReference type="EMBL" id="PTQ34842.1"/>
    </source>
</evidence>
<reference evidence="3" key="1">
    <citation type="journal article" date="2017" name="Cell">
        <title>Insights into land plant evolution garnered from the Marchantia polymorpha genome.</title>
        <authorList>
            <person name="Bowman J.L."/>
            <person name="Kohchi T."/>
            <person name="Yamato K.T."/>
            <person name="Jenkins J."/>
            <person name="Shu S."/>
            <person name="Ishizaki K."/>
            <person name="Yamaoka S."/>
            <person name="Nishihama R."/>
            <person name="Nakamura Y."/>
            <person name="Berger F."/>
            <person name="Adam C."/>
            <person name="Aki S.S."/>
            <person name="Althoff F."/>
            <person name="Araki T."/>
            <person name="Arteaga-Vazquez M.A."/>
            <person name="Balasubrmanian S."/>
            <person name="Barry K."/>
            <person name="Bauer D."/>
            <person name="Boehm C.R."/>
            <person name="Briginshaw L."/>
            <person name="Caballero-Perez J."/>
            <person name="Catarino B."/>
            <person name="Chen F."/>
            <person name="Chiyoda S."/>
            <person name="Chovatia M."/>
            <person name="Davies K.M."/>
            <person name="Delmans M."/>
            <person name="Demura T."/>
            <person name="Dierschke T."/>
            <person name="Dolan L."/>
            <person name="Dorantes-Acosta A.E."/>
            <person name="Eklund D.M."/>
            <person name="Florent S.N."/>
            <person name="Flores-Sandoval E."/>
            <person name="Fujiyama A."/>
            <person name="Fukuzawa H."/>
            <person name="Galik B."/>
            <person name="Grimanelli D."/>
            <person name="Grimwood J."/>
            <person name="Grossniklaus U."/>
            <person name="Hamada T."/>
            <person name="Haseloff J."/>
            <person name="Hetherington A.J."/>
            <person name="Higo A."/>
            <person name="Hirakawa Y."/>
            <person name="Hundley H.N."/>
            <person name="Ikeda Y."/>
            <person name="Inoue K."/>
            <person name="Inoue S.I."/>
            <person name="Ishida S."/>
            <person name="Jia Q."/>
            <person name="Kakita M."/>
            <person name="Kanazawa T."/>
            <person name="Kawai Y."/>
            <person name="Kawashima T."/>
            <person name="Kennedy M."/>
            <person name="Kinose K."/>
            <person name="Kinoshita T."/>
            <person name="Kohara Y."/>
            <person name="Koide E."/>
            <person name="Komatsu K."/>
            <person name="Kopischke S."/>
            <person name="Kubo M."/>
            <person name="Kyozuka J."/>
            <person name="Lagercrantz U."/>
            <person name="Lin S.S."/>
            <person name="Lindquist E."/>
            <person name="Lipzen A.M."/>
            <person name="Lu C.W."/>
            <person name="De Luna E."/>
            <person name="Martienssen R.A."/>
            <person name="Minamino N."/>
            <person name="Mizutani M."/>
            <person name="Mizutani M."/>
            <person name="Mochizuki N."/>
            <person name="Monte I."/>
            <person name="Mosher R."/>
            <person name="Nagasaki H."/>
            <person name="Nakagami H."/>
            <person name="Naramoto S."/>
            <person name="Nishitani K."/>
            <person name="Ohtani M."/>
            <person name="Okamoto T."/>
            <person name="Okumura M."/>
            <person name="Phillips J."/>
            <person name="Pollak B."/>
            <person name="Reinders A."/>
            <person name="Rovekamp M."/>
            <person name="Sano R."/>
            <person name="Sawa S."/>
            <person name="Schmid M.W."/>
            <person name="Shirakawa M."/>
            <person name="Solano R."/>
            <person name="Spunde A."/>
            <person name="Suetsugu N."/>
            <person name="Sugano S."/>
            <person name="Sugiyama A."/>
            <person name="Sun R."/>
            <person name="Suzuki Y."/>
            <person name="Takenaka M."/>
            <person name="Takezawa D."/>
            <person name="Tomogane H."/>
            <person name="Tsuzuki M."/>
            <person name="Ueda T."/>
            <person name="Umeda M."/>
            <person name="Ward J.M."/>
            <person name="Watanabe Y."/>
            <person name="Yazaki K."/>
            <person name="Yokoyama R."/>
            <person name="Yoshitake Y."/>
            <person name="Yotsui I."/>
            <person name="Zachgo S."/>
            <person name="Schmutz J."/>
        </authorList>
    </citation>
    <scope>NUCLEOTIDE SEQUENCE [LARGE SCALE GENOMIC DNA]</scope>
    <source>
        <strain evidence="3">Tak-1</strain>
    </source>
</reference>
<sequence>MRTCMRVYCLSVGKIVVCLSWVQQNARNRVVMHTNVGEKQPMMLQRSSRIVLSDPLQPVYRENDKVAAEVLGCLLVRTSNCSVHLSDSLFSSCNPSRHSGDPLTQLHGLQFRTDANYCRAALTICRDCAIGRTSFPSLIAVLSVLCTHCPDVYPTTFARPELRL</sequence>
<keyword evidence="1" id="KW-0732">Signal</keyword>
<evidence type="ECO:0000256" key="1">
    <source>
        <dbReference type="SAM" id="SignalP"/>
    </source>
</evidence>
<feature type="signal peptide" evidence="1">
    <location>
        <begin position="1"/>
        <end position="20"/>
    </location>
</feature>
<evidence type="ECO:0000313" key="3">
    <source>
        <dbReference type="Proteomes" id="UP000244005"/>
    </source>
</evidence>
<dbReference type="EMBL" id="KZ772748">
    <property type="protein sequence ID" value="PTQ34842.1"/>
    <property type="molecule type" value="Genomic_DNA"/>
</dbReference>
<proteinExistence type="predicted"/>
<feature type="chain" id="PRO_5015337117" evidence="1">
    <location>
        <begin position="21"/>
        <end position="164"/>
    </location>
</feature>
<name>A0A2R6WLZ5_MARPO</name>
<keyword evidence="3" id="KW-1185">Reference proteome</keyword>
<accession>A0A2R6WLZ5</accession>
<organism evidence="2 3">
    <name type="scientific">Marchantia polymorpha</name>
    <name type="common">Common liverwort</name>
    <name type="synonym">Marchantia aquatica</name>
    <dbReference type="NCBI Taxonomy" id="3197"/>
    <lineage>
        <taxon>Eukaryota</taxon>
        <taxon>Viridiplantae</taxon>
        <taxon>Streptophyta</taxon>
        <taxon>Embryophyta</taxon>
        <taxon>Marchantiophyta</taxon>
        <taxon>Marchantiopsida</taxon>
        <taxon>Marchantiidae</taxon>
        <taxon>Marchantiales</taxon>
        <taxon>Marchantiaceae</taxon>
        <taxon>Marchantia</taxon>
    </lineage>
</organism>
<gene>
    <name evidence="2" type="ORF">MARPO_0076s0076</name>
</gene>
<dbReference type="Proteomes" id="UP000244005">
    <property type="component" value="Unassembled WGS sequence"/>
</dbReference>